<keyword evidence="2" id="KW-1185">Reference proteome</keyword>
<organism evidence="1 2">
    <name type="scientific">Salix dunnii</name>
    <dbReference type="NCBI Taxonomy" id="1413687"/>
    <lineage>
        <taxon>Eukaryota</taxon>
        <taxon>Viridiplantae</taxon>
        <taxon>Streptophyta</taxon>
        <taxon>Embryophyta</taxon>
        <taxon>Tracheophyta</taxon>
        <taxon>Spermatophyta</taxon>
        <taxon>Magnoliopsida</taxon>
        <taxon>eudicotyledons</taxon>
        <taxon>Gunneridae</taxon>
        <taxon>Pentapetalae</taxon>
        <taxon>rosids</taxon>
        <taxon>fabids</taxon>
        <taxon>Malpighiales</taxon>
        <taxon>Salicaceae</taxon>
        <taxon>Saliceae</taxon>
        <taxon>Salix</taxon>
    </lineage>
</organism>
<gene>
    <name evidence="1" type="ORF">SADUNF_Sadunf07G0059900</name>
</gene>
<dbReference type="AlphaFoldDB" id="A0A835JVW2"/>
<proteinExistence type="predicted"/>
<evidence type="ECO:0000313" key="2">
    <source>
        <dbReference type="Proteomes" id="UP000657918"/>
    </source>
</evidence>
<dbReference type="Proteomes" id="UP000657918">
    <property type="component" value="Unassembled WGS sequence"/>
</dbReference>
<evidence type="ECO:0000313" key="1">
    <source>
        <dbReference type="EMBL" id="KAF9678677.1"/>
    </source>
</evidence>
<sequence>MERKMGDYHYVYRDVEGASIEWENFENCLPKQPAFKPSTFKNNLSIKTNLFLIAKLTRNSNTTSP</sequence>
<accession>A0A835JVW2</accession>
<protein>
    <submittedName>
        <fullName evidence="1">Uncharacterized protein</fullName>
    </submittedName>
</protein>
<dbReference type="OrthoDB" id="1716992at2759"/>
<name>A0A835JVW2_9ROSI</name>
<dbReference type="EMBL" id="JADGMS010000007">
    <property type="protein sequence ID" value="KAF9678677.1"/>
    <property type="molecule type" value="Genomic_DNA"/>
</dbReference>
<reference evidence="1 2" key="1">
    <citation type="submission" date="2020-10" db="EMBL/GenBank/DDBJ databases">
        <title>Plant Genome Project.</title>
        <authorList>
            <person name="Zhang R.-G."/>
        </authorList>
    </citation>
    <scope>NUCLEOTIDE SEQUENCE [LARGE SCALE GENOMIC DNA]</scope>
    <source>
        <strain evidence="1">FAFU-HL-1</strain>
        <tissue evidence="1">Leaf</tissue>
    </source>
</reference>
<comment type="caution">
    <text evidence="1">The sequence shown here is derived from an EMBL/GenBank/DDBJ whole genome shotgun (WGS) entry which is preliminary data.</text>
</comment>